<dbReference type="SUPFAM" id="SSF56672">
    <property type="entry name" value="DNA/RNA polymerases"/>
    <property type="match status" value="1"/>
</dbReference>
<dbReference type="CDD" id="cd06222">
    <property type="entry name" value="RNase_H_like"/>
    <property type="match status" value="1"/>
</dbReference>
<reference evidence="3" key="1">
    <citation type="submission" date="2018-02" db="EMBL/GenBank/DDBJ databases">
        <authorList>
            <person name="Cohen D.B."/>
            <person name="Kent A.D."/>
        </authorList>
    </citation>
    <scope>NUCLEOTIDE SEQUENCE</scope>
</reference>
<evidence type="ECO:0000256" key="1">
    <source>
        <dbReference type="SAM" id="MobiDB-lite"/>
    </source>
</evidence>
<dbReference type="Pfam" id="PF14392">
    <property type="entry name" value="zf-CCHC_4"/>
    <property type="match status" value="1"/>
</dbReference>
<evidence type="ECO:0000259" key="2">
    <source>
        <dbReference type="PROSITE" id="PS50878"/>
    </source>
</evidence>
<sequence length="1613" mass="183239">MEDIDGLWKRFSLKDQEDDKFDLSSMAQQDKPTLAAKFFTRRTINVKAVARTFKPLWQTKNGFSLQDVGDNMVLIEFEDQSDMERVLLGEPWSYDKYLIAFQRVGDGIAIEDLQFNRVDFWVQIHNLPILCMKKSVAETLGRSIGEVIRAQVHDEDSGSGRGMRVRVKVDITKPLNRGRRIGLSNGGEGWVSFQYERLPNFCYWCGIPTHGEKDCEVWLKTPEAEKDKEPDSGKPMGRKTEAAQPNQYPQGAAVVQPSPMEFDPTDMETAEYQGGINSVPDFTTQKSGTFEDRLREIDMALNFKSVITKNTGTCVNVQTNGSEKWVGPNSPAILSKKVTAATNETRSPLRDLTNTSAGLSQKPKVGTWKKLARAKGQGATDTRRFTVAEKRACEDVIQVEEEDMRSMKSARVLENEFVSAAAGVKAPSAVFLMETWSNEEYLEKSYSNSHIDAIIKEGTEEAWRLTGVYGAPETYKREETWTLLRHLDRMFQLPWCCIGDFNEIVKMEEMKGRLARPDRQMRGFRSALDDCGLVDLCYRGFPFTWCNNRDPPYTTWVRLDRAVANMEWLHLFSKARVEHVDVAKSDHKCLWLQCSPPAYTRNKRRPFRFEETWMSDVGATQRQRRNHISRLSDGGGGWLETNEEIAGMMIEYYTTLFSTSHPSNLNEAVAEVPSVVTVEMNHNFRAEEVEHAIKQMAPSKAPGPDGMPPIFYQKYWHVVGTDVTSAVLSCLNSGSLLKSINHTFISLIPKVKNPENVTDFRPISLCNVIYKLVSKVLANRLKLILPQIILDSQSAFVPGRLITDNVLIAFETLHHMHHNKVGREGAMALKLDMSKAYDRVEWRYLEQVMKKMGFHHKWISLMTECISSVSYSILINGEPHGNIHPSRGLRQGDPLSPYLFLLCAEGLHSLIKKAESSGDMQGVSLCRGGPKITHLFFADDSLLFTKVTTTACEKIQSILGQYEKASGQQVNHDKTTIFFSKATPITTQNAIKDLLNVPIIRQYERYLGLPSLIGRNRAESFTQIKERVWHKLKGWKEKLLSQAGREVLIKAVAQAIPAYSMSCFRLPIKLCRELEVMIRRFWWSNNPEQKKINWVSWKKLCDPKSMGGMGFRDFQKFNEALLAKQVWRLMDDSSSLFYRVFKAKFFPHCSILETDTKTRGSYAWQSIIKAREVLLKGGVWRVGDGTKIKIWKNRWLLEDNHRSIVTHGPQLLQDCTVDQLITKPKMEWDSALIDKLFIPYDAEAIKNIPLSDRAPPDKFYWPGTANGLYTVKSGYQTLLHYENQQLPGSSTKDALQPIWNSVWSLQIPKKCQHFAWRASREALPTRVNLCRRRIPIDPTCENCRNSPEDALHAVWNCPSIKSAWNQEAWIQGLRASPVMDFADLFSKVLATASQQNSEVFIVTSWFLWQRRNKKRLDQAVLDINQVTNKARAYLNEFVSSFEIPPPTELNPAVNIKWQPSRYNNFKVNYDGAVFKETNKAGIGVIVRNRAGKVMATLVQKVRYPQSVESIEAWAAKRAVQFVSEIGLSEAEFEGDSKTVVAALNSSHSSSSPYGHLIADAKSLASALASYCFTHVKCQGNALAHALARMANTIDSIEVWMEDVPPPTKRLYLS</sequence>
<dbReference type="InterPro" id="IPR012337">
    <property type="entry name" value="RNaseH-like_sf"/>
</dbReference>
<accession>A0A2N9INY3</accession>
<dbReference type="PANTHER" id="PTHR33116:SF86">
    <property type="entry name" value="REVERSE TRANSCRIPTASE DOMAIN-CONTAINING PROTEIN"/>
    <property type="match status" value="1"/>
</dbReference>
<dbReference type="Pfam" id="PF13456">
    <property type="entry name" value="RVT_3"/>
    <property type="match status" value="1"/>
</dbReference>
<gene>
    <name evidence="3" type="ORF">FSB_LOCUS53772</name>
</gene>
<dbReference type="GO" id="GO:0004523">
    <property type="term" value="F:RNA-DNA hybrid ribonuclease activity"/>
    <property type="evidence" value="ECO:0007669"/>
    <property type="project" value="InterPro"/>
</dbReference>
<protein>
    <recommendedName>
        <fullName evidence="2">Reverse transcriptase domain-containing protein</fullName>
    </recommendedName>
</protein>
<dbReference type="InterPro" id="IPR026960">
    <property type="entry name" value="RVT-Znf"/>
</dbReference>
<dbReference type="InterPro" id="IPR044730">
    <property type="entry name" value="RNase_H-like_dom_plant"/>
</dbReference>
<dbReference type="InterPro" id="IPR043502">
    <property type="entry name" value="DNA/RNA_pol_sf"/>
</dbReference>
<dbReference type="SUPFAM" id="SSF56219">
    <property type="entry name" value="DNase I-like"/>
    <property type="match status" value="1"/>
</dbReference>
<organism evidence="3">
    <name type="scientific">Fagus sylvatica</name>
    <name type="common">Beechnut</name>
    <dbReference type="NCBI Taxonomy" id="28930"/>
    <lineage>
        <taxon>Eukaryota</taxon>
        <taxon>Viridiplantae</taxon>
        <taxon>Streptophyta</taxon>
        <taxon>Embryophyta</taxon>
        <taxon>Tracheophyta</taxon>
        <taxon>Spermatophyta</taxon>
        <taxon>Magnoliopsida</taxon>
        <taxon>eudicotyledons</taxon>
        <taxon>Gunneridae</taxon>
        <taxon>Pentapetalae</taxon>
        <taxon>rosids</taxon>
        <taxon>fabids</taxon>
        <taxon>Fagales</taxon>
        <taxon>Fagaceae</taxon>
        <taxon>Fagus</taxon>
    </lineage>
</organism>
<feature type="region of interest" description="Disordered" evidence="1">
    <location>
        <begin position="222"/>
        <end position="250"/>
    </location>
</feature>
<dbReference type="InterPro" id="IPR002156">
    <property type="entry name" value="RNaseH_domain"/>
</dbReference>
<dbReference type="InterPro" id="IPR025558">
    <property type="entry name" value="DUF4283"/>
</dbReference>
<evidence type="ECO:0000313" key="3">
    <source>
        <dbReference type="EMBL" id="SPD25890.1"/>
    </source>
</evidence>
<dbReference type="Pfam" id="PF13966">
    <property type="entry name" value="zf-RVT"/>
    <property type="match status" value="1"/>
</dbReference>
<dbReference type="Gene3D" id="3.60.10.10">
    <property type="entry name" value="Endonuclease/exonuclease/phosphatase"/>
    <property type="match status" value="1"/>
</dbReference>
<dbReference type="InterPro" id="IPR000477">
    <property type="entry name" value="RT_dom"/>
</dbReference>
<dbReference type="EMBL" id="OIVN01006136">
    <property type="protein sequence ID" value="SPD25890.1"/>
    <property type="molecule type" value="Genomic_DNA"/>
</dbReference>
<name>A0A2N9INY3_FAGSY</name>
<dbReference type="InterPro" id="IPR036691">
    <property type="entry name" value="Endo/exonu/phosph_ase_sf"/>
</dbReference>
<feature type="compositionally biased region" description="Basic and acidic residues" evidence="1">
    <location>
        <begin position="222"/>
        <end position="232"/>
    </location>
</feature>
<dbReference type="Pfam" id="PF14111">
    <property type="entry name" value="DUF4283"/>
    <property type="match status" value="1"/>
</dbReference>
<dbReference type="SUPFAM" id="SSF53098">
    <property type="entry name" value="Ribonuclease H-like"/>
    <property type="match status" value="1"/>
</dbReference>
<dbReference type="CDD" id="cd01650">
    <property type="entry name" value="RT_nLTR_like"/>
    <property type="match status" value="1"/>
</dbReference>
<dbReference type="Pfam" id="PF00078">
    <property type="entry name" value="RVT_1"/>
    <property type="match status" value="1"/>
</dbReference>
<dbReference type="Gene3D" id="3.30.420.10">
    <property type="entry name" value="Ribonuclease H-like superfamily/Ribonuclease H"/>
    <property type="match status" value="1"/>
</dbReference>
<dbReference type="PANTHER" id="PTHR33116">
    <property type="entry name" value="REVERSE TRANSCRIPTASE ZINC-BINDING DOMAIN-CONTAINING PROTEIN-RELATED-RELATED"/>
    <property type="match status" value="1"/>
</dbReference>
<dbReference type="PROSITE" id="PS50878">
    <property type="entry name" value="RT_POL"/>
    <property type="match status" value="1"/>
</dbReference>
<feature type="domain" description="Reverse transcriptase" evidence="2">
    <location>
        <begin position="729"/>
        <end position="1011"/>
    </location>
</feature>
<dbReference type="InterPro" id="IPR025836">
    <property type="entry name" value="Zn_knuckle_CX2CX4HX4C"/>
</dbReference>
<dbReference type="GO" id="GO:0003676">
    <property type="term" value="F:nucleic acid binding"/>
    <property type="evidence" value="ECO:0007669"/>
    <property type="project" value="InterPro"/>
</dbReference>
<proteinExistence type="predicted"/>
<dbReference type="InterPro" id="IPR036397">
    <property type="entry name" value="RNaseH_sf"/>
</dbReference>